<feature type="compositionally biased region" description="Low complexity" evidence="4">
    <location>
        <begin position="15"/>
        <end position="26"/>
    </location>
</feature>
<proteinExistence type="inferred from homology"/>
<feature type="domain" description="SHSP" evidence="5">
    <location>
        <begin position="29"/>
        <end position="139"/>
    </location>
</feature>
<evidence type="ECO:0000313" key="6">
    <source>
        <dbReference type="EMBL" id="MDG3002454.1"/>
    </source>
</evidence>
<dbReference type="EMBL" id="JARRAG010000001">
    <property type="protein sequence ID" value="MDG3002454.1"/>
    <property type="molecule type" value="Genomic_DNA"/>
</dbReference>
<comment type="similarity">
    <text evidence="2 3">Belongs to the small heat shock protein (HSP20) family.</text>
</comment>
<comment type="caution">
    <text evidence="6">The sequence shown here is derived from an EMBL/GenBank/DDBJ whole genome shotgun (WGS) entry which is preliminary data.</text>
</comment>
<feature type="region of interest" description="Disordered" evidence="4">
    <location>
        <begin position="1"/>
        <end position="52"/>
    </location>
</feature>
<dbReference type="CDD" id="cd06464">
    <property type="entry name" value="ACD_sHsps-like"/>
    <property type="match status" value="1"/>
</dbReference>
<sequence length="139" mass="15077">MSEAHPSIRVPVGPPAAQSPAAATTRDAAHRPTITPPIDIHEGPDGLTLEADLPGATESNLTIQLEHNVLSLDARIDAVAPEGGRLIHQEYPVGDYHRSFILSDDVDRERIAAELKDGVLKIFLPKADRARARRIEIQS</sequence>
<dbReference type="PROSITE" id="PS01031">
    <property type="entry name" value="SHSP"/>
    <property type="match status" value="1"/>
</dbReference>
<evidence type="ECO:0000256" key="1">
    <source>
        <dbReference type="ARBA" id="ARBA00023016"/>
    </source>
</evidence>
<dbReference type="Proteomes" id="UP001216907">
    <property type="component" value="Unassembled WGS sequence"/>
</dbReference>
<dbReference type="Pfam" id="PF00011">
    <property type="entry name" value="HSP20"/>
    <property type="match status" value="1"/>
</dbReference>
<keyword evidence="7" id="KW-1185">Reference proteome</keyword>
<evidence type="ECO:0000256" key="4">
    <source>
        <dbReference type="SAM" id="MobiDB-lite"/>
    </source>
</evidence>
<dbReference type="RefSeq" id="WP_277858818.1">
    <property type="nucleotide sequence ID" value="NZ_JARRAG010000001.1"/>
</dbReference>
<keyword evidence="1" id="KW-0346">Stress response</keyword>
<protein>
    <submittedName>
        <fullName evidence="6">Hsp20/alpha crystallin family protein</fullName>
    </submittedName>
</protein>
<accession>A0ABT6F4G9</accession>
<evidence type="ECO:0000256" key="2">
    <source>
        <dbReference type="PROSITE-ProRule" id="PRU00285"/>
    </source>
</evidence>
<evidence type="ECO:0000259" key="5">
    <source>
        <dbReference type="PROSITE" id="PS01031"/>
    </source>
</evidence>
<dbReference type="InterPro" id="IPR002068">
    <property type="entry name" value="A-crystallin/Hsp20_dom"/>
</dbReference>
<evidence type="ECO:0000313" key="7">
    <source>
        <dbReference type="Proteomes" id="UP001216907"/>
    </source>
</evidence>
<reference evidence="6 7" key="1">
    <citation type="submission" date="2023-03" db="EMBL/GenBank/DDBJ databases">
        <title>Paludisphaera mucosa sp. nov. a novel planctomycete from northern fen.</title>
        <authorList>
            <person name="Ivanova A."/>
        </authorList>
    </citation>
    <scope>NUCLEOTIDE SEQUENCE [LARGE SCALE GENOMIC DNA]</scope>
    <source>
        <strain evidence="6 7">Pla2</strain>
    </source>
</reference>
<dbReference type="SUPFAM" id="SSF49764">
    <property type="entry name" value="HSP20-like chaperones"/>
    <property type="match status" value="1"/>
</dbReference>
<dbReference type="PANTHER" id="PTHR46733:SF4">
    <property type="entry name" value="HEAT SHOCK PROTEIN 21, CHLOROPLASTIC"/>
    <property type="match status" value="1"/>
</dbReference>
<evidence type="ECO:0000256" key="3">
    <source>
        <dbReference type="RuleBase" id="RU003616"/>
    </source>
</evidence>
<name>A0ABT6F4G9_9BACT</name>
<organism evidence="6 7">
    <name type="scientific">Paludisphaera mucosa</name>
    <dbReference type="NCBI Taxonomy" id="3030827"/>
    <lineage>
        <taxon>Bacteria</taxon>
        <taxon>Pseudomonadati</taxon>
        <taxon>Planctomycetota</taxon>
        <taxon>Planctomycetia</taxon>
        <taxon>Isosphaerales</taxon>
        <taxon>Isosphaeraceae</taxon>
        <taxon>Paludisphaera</taxon>
    </lineage>
</organism>
<gene>
    <name evidence="6" type="ORF">PZE19_01530</name>
</gene>
<dbReference type="PANTHER" id="PTHR46733">
    <property type="entry name" value="26.5 KDA HEAT SHOCK PROTEIN, MITOCHONDRIAL"/>
    <property type="match status" value="1"/>
</dbReference>
<dbReference type="Gene3D" id="2.60.40.790">
    <property type="match status" value="1"/>
</dbReference>
<dbReference type="InterPro" id="IPR008978">
    <property type="entry name" value="HSP20-like_chaperone"/>
</dbReference>
<dbReference type="InterPro" id="IPR044587">
    <property type="entry name" value="HSP21-like"/>
</dbReference>